<evidence type="ECO:0000256" key="2">
    <source>
        <dbReference type="ARBA" id="ARBA00022490"/>
    </source>
</evidence>
<dbReference type="SUPFAM" id="SSF47473">
    <property type="entry name" value="EF-hand"/>
    <property type="match status" value="2"/>
</dbReference>
<accession>A0A0R3TP53</accession>
<dbReference type="GO" id="GO:0030865">
    <property type="term" value="P:cortical cytoskeleton organization"/>
    <property type="evidence" value="ECO:0007669"/>
    <property type="project" value="TreeGrafter"/>
</dbReference>
<dbReference type="GO" id="GO:0000226">
    <property type="term" value="P:microtubule cytoskeleton organization"/>
    <property type="evidence" value="ECO:0007669"/>
    <property type="project" value="TreeGrafter"/>
</dbReference>
<dbReference type="GO" id="GO:0005819">
    <property type="term" value="C:spindle"/>
    <property type="evidence" value="ECO:0007669"/>
    <property type="project" value="TreeGrafter"/>
</dbReference>
<organism evidence="8">
    <name type="scientific">Rodentolepis nana</name>
    <name type="common">Dwarf tapeworm</name>
    <name type="synonym">Hymenolepis nana</name>
    <dbReference type="NCBI Taxonomy" id="102285"/>
    <lineage>
        <taxon>Eukaryota</taxon>
        <taxon>Metazoa</taxon>
        <taxon>Spiralia</taxon>
        <taxon>Lophotrochozoa</taxon>
        <taxon>Platyhelminthes</taxon>
        <taxon>Cestoda</taxon>
        <taxon>Eucestoda</taxon>
        <taxon>Cyclophyllidea</taxon>
        <taxon>Hymenolepididae</taxon>
        <taxon>Rodentolepis</taxon>
    </lineage>
</organism>
<sequence>MFKPIVTDPIRLDELFTKVNVVSSLSCEIQNTNNTLLAQKVRDEARASLLEAKSAGLLDNEDLADTSTDSGRSFITYPNFLKAKDEACPKAKQYFTATIFAKLCHGERFSRVNILSFFNYVMKTVWLQQTRIGISLYDAHGDGYLREGDLESYISELIPSLCKTEESTRNPEVIVKPPETDASLVDGSSTSEVGESTSSKVESERPTKNSIHILQKEETEELEVTKLKKLEQYPLSASLNGVDDAFRTFYVCTAVRKFLFFLDPLRAGRVRICDILACGFLDNILELREASTTQARLEENWFSLESAKRIYASYLRLDTDQNGMLSRKELAGYNNESLTDAFLDRVFQECLTYEGEMDYKVYLDFVLAMENRSEPQSIAYIFRIVDLGGQGRLCVKTVEYYLNSLLESLGDGPDTPRTCDIINEIFDMIRPKHPDYITLDDLLRSGKGDTVLGILTDVQCFMLYENREALAAGIQADIQFFSPIVFAKLSKMDQFSRVKLSDFCAYVSKMTWLNRTRVEISKYDAIGKGYLVEHELEHYLQSQLPFLQQIKKIERWFIPYYICTISRRFFFFLDPIRVGRVRICDVMASGLLESFFALGFKKEKKSANNHFTLSSVKRAYDNFVKLDINKDGSLSRDELFRMPTGIGHLSKFFVDFFFATHPSRNGVILLYYLTCLQDYRTYMDLVLALENRESTQSIRYLFNAFDIAGHGKLKISMIEDIFNESDRESGLKEFRNFYSFVFDKFKLKDPEYITLNELLNS</sequence>
<dbReference type="GO" id="GO:0005737">
    <property type="term" value="C:cytoplasm"/>
    <property type="evidence" value="ECO:0007669"/>
    <property type="project" value="UniProtKB-SubCell"/>
</dbReference>
<feature type="region of interest" description="Disordered" evidence="4">
    <location>
        <begin position="177"/>
        <end position="209"/>
    </location>
</feature>
<dbReference type="InterPro" id="IPR018247">
    <property type="entry name" value="EF_Hand_1_Ca_BS"/>
</dbReference>
<dbReference type="InterPro" id="IPR011992">
    <property type="entry name" value="EF-hand-dom_pair"/>
</dbReference>
<evidence type="ECO:0000259" key="5">
    <source>
        <dbReference type="PROSITE" id="PS50222"/>
    </source>
</evidence>
<dbReference type="EMBL" id="UZAE01012534">
    <property type="protein sequence ID" value="VDO05584.1"/>
    <property type="molecule type" value="Genomic_DNA"/>
</dbReference>
<evidence type="ECO:0000313" key="6">
    <source>
        <dbReference type="EMBL" id="VDO05584.1"/>
    </source>
</evidence>
<dbReference type="GO" id="GO:0005813">
    <property type="term" value="C:centrosome"/>
    <property type="evidence" value="ECO:0007669"/>
    <property type="project" value="TreeGrafter"/>
</dbReference>
<evidence type="ECO:0000313" key="7">
    <source>
        <dbReference type="Proteomes" id="UP000278807"/>
    </source>
</evidence>
<reference evidence="6 7" key="2">
    <citation type="submission" date="2018-11" db="EMBL/GenBank/DDBJ databases">
        <authorList>
            <consortium name="Pathogen Informatics"/>
        </authorList>
    </citation>
    <scope>NUCLEOTIDE SEQUENCE [LARGE SCALE GENOMIC DNA]</scope>
</reference>
<protein>
    <submittedName>
        <fullName evidence="8">EF-hand domain-containing protein</fullName>
    </submittedName>
</protein>
<reference evidence="8" key="1">
    <citation type="submission" date="2017-02" db="UniProtKB">
        <authorList>
            <consortium name="WormBaseParasite"/>
        </authorList>
    </citation>
    <scope>IDENTIFICATION</scope>
</reference>
<dbReference type="InterPro" id="IPR039865">
    <property type="entry name" value="PPP2R3C"/>
</dbReference>
<keyword evidence="3" id="KW-0106">Calcium</keyword>
<dbReference type="GO" id="GO:0035303">
    <property type="term" value="P:regulation of dephosphorylation"/>
    <property type="evidence" value="ECO:0007669"/>
    <property type="project" value="InterPro"/>
</dbReference>
<dbReference type="OrthoDB" id="10265007at2759"/>
<proteinExistence type="predicted"/>
<dbReference type="PROSITE" id="PS50222">
    <property type="entry name" value="EF_HAND_2"/>
    <property type="match status" value="1"/>
</dbReference>
<dbReference type="CDD" id="cd21505">
    <property type="entry name" value="PPP2R3C"/>
    <property type="match status" value="1"/>
</dbReference>
<dbReference type="PANTHER" id="PTHR12085">
    <property type="entry name" value="SERINE/THREONINE-PROTEIN PHOSPHATASE 2A REGULATORY SUBUNIT B'' SUBUNIT GAMMA"/>
    <property type="match status" value="1"/>
</dbReference>
<dbReference type="PANTHER" id="PTHR12085:SF3">
    <property type="entry name" value="SERINE_THREONINE-PROTEIN PHOSPHATASE 2A REGULATORY SUBUNIT B'' SUBUNIT GAMMA"/>
    <property type="match status" value="1"/>
</dbReference>
<evidence type="ECO:0000256" key="4">
    <source>
        <dbReference type="SAM" id="MobiDB-lite"/>
    </source>
</evidence>
<evidence type="ECO:0000256" key="3">
    <source>
        <dbReference type="ARBA" id="ARBA00022837"/>
    </source>
</evidence>
<dbReference type="GO" id="GO:0005509">
    <property type="term" value="F:calcium ion binding"/>
    <property type="evidence" value="ECO:0007669"/>
    <property type="project" value="InterPro"/>
</dbReference>
<keyword evidence="2" id="KW-0963">Cytoplasm</keyword>
<dbReference type="STRING" id="102285.A0A0R3TP53"/>
<evidence type="ECO:0000313" key="8">
    <source>
        <dbReference type="WBParaSite" id="HNAJ_0000922201-mRNA-1"/>
    </source>
</evidence>
<name>A0A0R3TP53_RODNA</name>
<evidence type="ECO:0000256" key="1">
    <source>
        <dbReference type="ARBA" id="ARBA00004496"/>
    </source>
</evidence>
<dbReference type="WBParaSite" id="HNAJ_0000922201-mRNA-1">
    <property type="protein sequence ID" value="HNAJ_0000922201-mRNA-1"/>
    <property type="gene ID" value="HNAJ_0000922201"/>
</dbReference>
<dbReference type="Gene3D" id="1.10.238.10">
    <property type="entry name" value="EF-hand"/>
    <property type="match status" value="2"/>
</dbReference>
<comment type="subcellular location">
    <subcellularLocation>
        <location evidence="1">Cytoplasm</location>
    </subcellularLocation>
</comment>
<feature type="compositionally biased region" description="Low complexity" evidence="4">
    <location>
        <begin position="187"/>
        <end position="200"/>
    </location>
</feature>
<keyword evidence="7" id="KW-1185">Reference proteome</keyword>
<dbReference type="AlphaFoldDB" id="A0A0R3TP53"/>
<dbReference type="Proteomes" id="UP000278807">
    <property type="component" value="Unassembled WGS sequence"/>
</dbReference>
<feature type="domain" description="EF-hand" evidence="5">
    <location>
        <begin position="614"/>
        <end position="649"/>
    </location>
</feature>
<dbReference type="PROSITE" id="PS00018">
    <property type="entry name" value="EF_HAND_1"/>
    <property type="match status" value="2"/>
</dbReference>
<gene>
    <name evidence="6" type="ORF">HNAJ_LOCUS9218</name>
</gene>
<dbReference type="InterPro" id="IPR002048">
    <property type="entry name" value="EF_hand_dom"/>
</dbReference>